<organism evidence="2 3">
    <name type="scientific">Crenichthys baileyi</name>
    <name type="common">White River springfish</name>
    <dbReference type="NCBI Taxonomy" id="28760"/>
    <lineage>
        <taxon>Eukaryota</taxon>
        <taxon>Metazoa</taxon>
        <taxon>Chordata</taxon>
        <taxon>Craniata</taxon>
        <taxon>Vertebrata</taxon>
        <taxon>Euteleostomi</taxon>
        <taxon>Actinopterygii</taxon>
        <taxon>Neopterygii</taxon>
        <taxon>Teleostei</taxon>
        <taxon>Neoteleostei</taxon>
        <taxon>Acanthomorphata</taxon>
        <taxon>Ovalentaria</taxon>
        <taxon>Atherinomorphae</taxon>
        <taxon>Cyprinodontiformes</taxon>
        <taxon>Goodeidae</taxon>
        <taxon>Crenichthys</taxon>
    </lineage>
</organism>
<dbReference type="Proteomes" id="UP001311232">
    <property type="component" value="Unassembled WGS sequence"/>
</dbReference>
<name>A0AAV9S1G5_9TELE</name>
<feature type="compositionally biased region" description="Low complexity" evidence="1">
    <location>
        <begin position="94"/>
        <end position="120"/>
    </location>
</feature>
<dbReference type="AlphaFoldDB" id="A0AAV9S1G5"/>
<keyword evidence="3" id="KW-1185">Reference proteome</keyword>
<evidence type="ECO:0000256" key="1">
    <source>
        <dbReference type="SAM" id="MobiDB-lite"/>
    </source>
</evidence>
<proteinExistence type="predicted"/>
<dbReference type="EMBL" id="JAHHUM010000997">
    <property type="protein sequence ID" value="KAK5615156.1"/>
    <property type="molecule type" value="Genomic_DNA"/>
</dbReference>
<reference evidence="2 3" key="1">
    <citation type="submission" date="2021-06" db="EMBL/GenBank/DDBJ databases">
        <authorList>
            <person name="Palmer J.M."/>
        </authorList>
    </citation>
    <scope>NUCLEOTIDE SEQUENCE [LARGE SCALE GENOMIC DNA]</scope>
    <source>
        <strain evidence="2 3">MEX-2019</strain>
        <tissue evidence="2">Muscle</tissue>
    </source>
</reference>
<evidence type="ECO:0000313" key="2">
    <source>
        <dbReference type="EMBL" id="KAK5615156.1"/>
    </source>
</evidence>
<feature type="region of interest" description="Disordered" evidence="1">
    <location>
        <begin position="42"/>
        <end position="128"/>
    </location>
</feature>
<comment type="caution">
    <text evidence="2">The sequence shown here is derived from an EMBL/GenBank/DDBJ whole genome shotgun (WGS) entry which is preliminary data.</text>
</comment>
<sequence>MIQRSSCMHFGPTQNHIMTVRTSQKDRADKAKELKKWIRQQEEELRKLHGNGGSRITPTDAGISSPHTGPIRSCFPPTDSATSTSSLRRRHRSGPSSPTATAVSPESPSSAAAEFPAGFGSRPGRHRRRKTVAIGKFRMGASNPSTEFPPATIPSRLFSLVVTQRPLQFSSRRCSLQPRVGFKPGWRK</sequence>
<gene>
    <name evidence="2" type="ORF">CRENBAI_005031</name>
</gene>
<protein>
    <submittedName>
        <fullName evidence="2">Uncharacterized protein</fullName>
    </submittedName>
</protein>
<accession>A0AAV9S1G5</accession>
<evidence type="ECO:0000313" key="3">
    <source>
        <dbReference type="Proteomes" id="UP001311232"/>
    </source>
</evidence>